<dbReference type="RefSeq" id="WP_192375698.1">
    <property type="nucleotide sequence ID" value="NZ_CAJHIV010000001.1"/>
</dbReference>
<dbReference type="Proteomes" id="UP000652176">
    <property type="component" value="Unassembled WGS sequence"/>
</dbReference>
<organism evidence="1 2">
    <name type="scientific">Methylomonas albis</name>
    <dbReference type="NCBI Taxonomy" id="1854563"/>
    <lineage>
        <taxon>Bacteria</taxon>
        <taxon>Pseudomonadati</taxon>
        <taxon>Pseudomonadota</taxon>
        <taxon>Gammaproteobacteria</taxon>
        <taxon>Methylococcales</taxon>
        <taxon>Methylococcaceae</taxon>
        <taxon>Methylomonas</taxon>
    </lineage>
</organism>
<evidence type="ECO:0000313" key="1">
    <source>
        <dbReference type="EMBL" id="MBD9357417.1"/>
    </source>
</evidence>
<keyword evidence="2" id="KW-1185">Reference proteome</keyword>
<reference evidence="1 2" key="1">
    <citation type="submission" date="2020-09" db="EMBL/GenBank/DDBJ databases">
        <title>Methylomonas albis sp. nov. and Methylomonas fluvii sp. nov.: Two cold-adapted methanotrophs from the River Elbe and an amended description of Methylovulum psychrotolerans strain Eb1.</title>
        <authorList>
            <person name="Bussmann I.K."/>
            <person name="Klings K.-W."/>
            <person name="Warnstedt J."/>
            <person name="Hoppert M."/>
            <person name="Saborowski A."/>
            <person name="Horn F."/>
            <person name="Liebner S."/>
        </authorList>
    </citation>
    <scope>NUCLEOTIDE SEQUENCE [LARGE SCALE GENOMIC DNA]</scope>
    <source>
        <strain evidence="1 2">EbA</strain>
    </source>
</reference>
<gene>
    <name evidence="1" type="ORF">IE877_16290</name>
</gene>
<comment type="caution">
    <text evidence="1">The sequence shown here is derived from an EMBL/GenBank/DDBJ whole genome shotgun (WGS) entry which is preliminary data.</text>
</comment>
<name>A0ABR9D2S6_9GAMM</name>
<accession>A0ABR9D2S6</accession>
<sequence>MTYVIWLCMKAIFWQKVEQVFKFQQPVREAIKGVALSALIKLKCGSMLSVNRSDTALKPVLSEGLWVVV</sequence>
<evidence type="ECO:0000313" key="2">
    <source>
        <dbReference type="Proteomes" id="UP000652176"/>
    </source>
</evidence>
<proteinExistence type="predicted"/>
<dbReference type="EMBL" id="JACXSS010000001">
    <property type="protein sequence ID" value="MBD9357417.1"/>
    <property type="molecule type" value="Genomic_DNA"/>
</dbReference>
<protein>
    <submittedName>
        <fullName evidence="1">Uncharacterized protein</fullName>
    </submittedName>
</protein>